<accession>A0A0F9GZ13</accession>
<reference evidence="3" key="1">
    <citation type="journal article" date="2015" name="Nature">
        <title>Complex archaea that bridge the gap between prokaryotes and eukaryotes.</title>
        <authorList>
            <person name="Spang A."/>
            <person name="Saw J.H."/>
            <person name="Jorgensen S.L."/>
            <person name="Zaremba-Niedzwiedzka K."/>
            <person name="Martijn J."/>
            <person name="Lind A.E."/>
            <person name="van Eijk R."/>
            <person name="Schleper C."/>
            <person name="Guy L."/>
            <person name="Ettema T.J."/>
        </authorList>
    </citation>
    <scope>NUCLEOTIDE SEQUENCE</scope>
</reference>
<dbReference type="InterPro" id="IPR012337">
    <property type="entry name" value="RNaseH-like_sf"/>
</dbReference>
<protein>
    <recommendedName>
        <fullName evidence="2">Integrase catalytic domain-containing protein</fullName>
    </recommendedName>
</protein>
<dbReference type="EMBL" id="LAZR01016547">
    <property type="protein sequence ID" value="KKM04040.1"/>
    <property type="molecule type" value="Genomic_DNA"/>
</dbReference>
<feature type="domain" description="Integrase catalytic" evidence="2">
    <location>
        <begin position="123"/>
        <end position="310"/>
    </location>
</feature>
<evidence type="ECO:0000259" key="2">
    <source>
        <dbReference type="PROSITE" id="PS50994"/>
    </source>
</evidence>
<dbReference type="PANTHER" id="PTHR35004">
    <property type="entry name" value="TRANSPOSASE RV3428C-RELATED"/>
    <property type="match status" value="1"/>
</dbReference>
<proteinExistence type="inferred from homology"/>
<dbReference type="Pfam" id="PF22483">
    <property type="entry name" value="Mu-transpos_C_2"/>
    <property type="match status" value="1"/>
</dbReference>
<dbReference type="SUPFAM" id="SSF53098">
    <property type="entry name" value="Ribonuclease H-like"/>
    <property type="match status" value="1"/>
</dbReference>
<dbReference type="InterPro" id="IPR001584">
    <property type="entry name" value="Integrase_cat-core"/>
</dbReference>
<evidence type="ECO:0000313" key="3">
    <source>
        <dbReference type="EMBL" id="KKM04040.1"/>
    </source>
</evidence>
<comment type="similarity">
    <text evidence="1">Belongs to the transposase IS21/IS408/IS1162 family.</text>
</comment>
<dbReference type="NCBIfam" id="NF033546">
    <property type="entry name" value="transpos_IS21"/>
    <property type="match status" value="1"/>
</dbReference>
<dbReference type="InterPro" id="IPR054353">
    <property type="entry name" value="IstA-like_C"/>
</dbReference>
<dbReference type="InterPro" id="IPR036397">
    <property type="entry name" value="RNaseH_sf"/>
</dbReference>
<gene>
    <name evidence="3" type="ORF">LCGC14_1768240</name>
</gene>
<sequence length="497" mass="58269">MVTDQQVRRLRMLIQRQKTKATAAAKAGMDEKTARKYLRHGQIPSQCRKAHTWRTRPGPFEQEWESIKEKLTVNPGLEAKTLFDAVQREQPGKFSDGQLRTLQRRIKVWRATEGPPKEVFFPQRHYPGRLCASDFTNMNELSITIGRYAFEHLVYHFVLTYSNWETGSICYSESYESLSEGFQNALWELGGVPQRHRTDRLSAAVHKECNPEEFTVRYRELLKHYNLKGEKIQADHAHENGDIEQRHYRFKKAVDQALQLRGSRDFVSRQDYEAFLQKLFGQINAGRKKRLSEELKLLKRLPERRLDDCKKEKVKVGPGSTIRLRHNTYSVHSRLIGECVEARIYAQQIEIWYAQRKVDTLPKLKGENKHKIQYRHIIDWLVRKPGAFDNYRYRDELFPSSYFRMAYDYLKDNHSRQVASRQYLKILHLAATDSEARVEGILQELLDTAEPIQFETVKDKLSSDRAFFSVKDVQIPQVDLIIYDALLDGISKEVVYG</sequence>
<comment type="caution">
    <text evidence="3">The sequence shown here is derived from an EMBL/GenBank/DDBJ whole genome shotgun (WGS) entry which is preliminary data.</text>
</comment>
<evidence type="ECO:0000256" key="1">
    <source>
        <dbReference type="ARBA" id="ARBA00009277"/>
    </source>
</evidence>
<dbReference type="Gene3D" id="3.30.420.10">
    <property type="entry name" value="Ribonuclease H-like superfamily/Ribonuclease H"/>
    <property type="match status" value="1"/>
</dbReference>
<dbReference type="GO" id="GO:0015074">
    <property type="term" value="P:DNA integration"/>
    <property type="evidence" value="ECO:0007669"/>
    <property type="project" value="InterPro"/>
</dbReference>
<name>A0A0F9GZ13_9ZZZZ</name>
<dbReference type="PANTHER" id="PTHR35004:SF7">
    <property type="entry name" value="INTEGRASE PROTEIN"/>
    <property type="match status" value="1"/>
</dbReference>
<dbReference type="PROSITE" id="PS50994">
    <property type="entry name" value="INTEGRASE"/>
    <property type="match status" value="1"/>
</dbReference>
<organism evidence="3">
    <name type="scientific">marine sediment metagenome</name>
    <dbReference type="NCBI Taxonomy" id="412755"/>
    <lineage>
        <taxon>unclassified sequences</taxon>
        <taxon>metagenomes</taxon>
        <taxon>ecological metagenomes</taxon>
    </lineage>
</organism>
<dbReference type="GO" id="GO:0003676">
    <property type="term" value="F:nucleic acid binding"/>
    <property type="evidence" value="ECO:0007669"/>
    <property type="project" value="InterPro"/>
</dbReference>
<dbReference type="AlphaFoldDB" id="A0A0F9GZ13"/>